<dbReference type="EMBL" id="PVXN01000005">
    <property type="protein sequence ID" value="PRR76621.1"/>
    <property type="molecule type" value="Genomic_DNA"/>
</dbReference>
<keyword evidence="3" id="KW-1185">Reference proteome</keyword>
<dbReference type="GO" id="GO:0016491">
    <property type="term" value="F:oxidoreductase activity"/>
    <property type="evidence" value="ECO:0007669"/>
    <property type="project" value="InterPro"/>
</dbReference>
<dbReference type="OrthoDB" id="9809270at2"/>
<comment type="caution">
    <text evidence="2">The sequence shown here is derived from an EMBL/GenBank/DDBJ whole genome shotgun (WGS) entry which is preliminary data.</text>
</comment>
<dbReference type="Proteomes" id="UP000239614">
    <property type="component" value="Unassembled WGS sequence"/>
</dbReference>
<proteinExistence type="predicted"/>
<evidence type="ECO:0000313" key="2">
    <source>
        <dbReference type="EMBL" id="PRR76621.1"/>
    </source>
</evidence>
<feature type="domain" description="TRASH" evidence="1">
    <location>
        <begin position="53"/>
        <end position="90"/>
    </location>
</feature>
<sequence>MEFLTRNWLNVISAGLMLYGIVKTGKGSWNNNRENYDVNESSHRINSLNTMIDPICGMNVNSDTAIKQSFNGRTYYFCNDSCRNEFISITNINKR</sequence>
<name>A0A2T0AZJ0_9CLOT</name>
<dbReference type="SMART" id="SM00746">
    <property type="entry name" value="TRASH"/>
    <property type="match status" value="1"/>
</dbReference>
<dbReference type="Gene3D" id="1.10.620.20">
    <property type="entry name" value="Ribonucleotide Reductase, subunit A"/>
    <property type="match status" value="1"/>
</dbReference>
<dbReference type="InterPro" id="IPR011017">
    <property type="entry name" value="TRASH_dom"/>
</dbReference>
<dbReference type="AlphaFoldDB" id="A0A2T0AZJ0"/>
<dbReference type="InterPro" id="IPR012348">
    <property type="entry name" value="RNR-like"/>
</dbReference>
<dbReference type="RefSeq" id="WP_106023956.1">
    <property type="nucleotide sequence ID" value="NZ_PVXN01000005.1"/>
</dbReference>
<reference evidence="2 3" key="1">
    <citation type="submission" date="2018-03" db="EMBL/GenBank/DDBJ databases">
        <title>Genome sequence of Clostridium thermopalmarium DSM 5974.</title>
        <authorList>
            <person name="Poehlein A."/>
            <person name="Daniel R."/>
        </authorList>
    </citation>
    <scope>NUCLEOTIDE SEQUENCE [LARGE SCALE GENOMIC DNA]</scope>
    <source>
        <strain evidence="2 3">DSM 5974</strain>
    </source>
</reference>
<accession>A0A2T0AZJ0</accession>
<evidence type="ECO:0000313" key="3">
    <source>
        <dbReference type="Proteomes" id="UP000239614"/>
    </source>
</evidence>
<protein>
    <submittedName>
        <fullName evidence="2">YHS domain protein</fullName>
    </submittedName>
</protein>
<gene>
    <name evidence="2" type="ORF">CPAL_02920</name>
</gene>
<dbReference type="Pfam" id="PF04945">
    <property type="entry name" value="YHS"/>
    <property type="match status" value="1"/>
</dbReference>
<evidence type="ECO:0000259" key="1">
    <source>
        <dbReference type="SMART" id="SM00746"/>
    </source>
</evidence>
<organism evidence="2 3">
    <name type="scientific">Clostridium thermopalmarium DSM 5974</name>
    <dbReference type="NCBI Taxonomy" id="1121340"/>
    <lineage>
        <taxon>Bacteria</taxon>
        <taxon>Bacillati</taxon>
        <taxon>Bacillota</taxon>
        <taxon>Clostridia</taxon>
        <taxon>Eubacteriales</taxon>
        <taxon>Clostridiaceae</taxon>
        <taxon>Clostridium</taxon>
    </lineage>
</organism>
<dbReference type="InterPro" id="IPR007029">
    <property type="entry name" value="YHS_dom"/>
</dbReference>